<proteinExistence type="predicted"/>
<comment type="caution">
    <text evidence="2">The sequence shown here is derived from an EMBL/GenBank/DDBJ whole genome shotgun (WGS) entry which is preliminary data.</text>
</comment>
<evidence type="ECO:0000313" key="3">
    <source>
        <dbReference type="Proteomes" id="UP001163846"/>
    </source>
</evidence>
<protein>
    <submittedName>
        <fullName evidence="2">Alpha/Beta hydrolase protein</fullName>
    </submittedName>
</protein>
<dbReference type="SUPFAM" id="SSF53474">
    <property type="entry name" value="alpha/beta-Hydrolases"/>
    <property type="match status" value="1"/>
</dbReference>
<dbReference type="Proteomes" id="UP001163846">
    <property type="component" value="Unassembled WGS sequence"/>
</dbReference>
<dbReference type="InterPro" id="IPR050266">
    <property type="entry name" value="AB_hydrolase_sf"/>
</dbReference>
<feature type="domain" description="AB hydrolase-1" evidence="1">
    <location>
        <begin position="35"/>
        <end position="281"/>
    </location>
</feature>
<dbReference type="Gene3D" id="3.40.50.1820">
    <property type="entry name" value="alpha/beta hydrolase"/>
    <property type="match status" value="1"/>
</dbReference>
<dbReference type="GO" id="GO:0016020">
    <property type="term" value="C:membrane"/>
    <property type="evidence" value="ECO:0007669"/>
    <property type="project" value="TreeGrafter"/>
</dbReference>
<evidence type="ECO:0000313" key="2">
    <source>
        <dbReference type="EMBL" id="KAJ3839262.1"/>
    </source>
</evidence>
<keyword evidence="3" id="KW-1185">Reference proteome</keyword>
<accession>A0AA38UEZ2</accession>
<dbReference type="PANTHER" id="PTHR43798:SF33">
    <property type="entry name" value="HYDROLASE, PUTATIVE (AFU_ORTHOLOGUE AFUA_2G14860)-RELATED"/>
    <property type="match status" value="1"/>
</dbReference>
<sequence length="344" mass="38832">MPFVQVKTNSGTIKYHYTISTPQSNSAEKITPDLPVVLCFHSLAFPHVFHSQFADPMLRKFNLVVFDFRTHGETEADDLPEGYSVKDAAEDVFAFMNAIRLPPCHFFAIDYGSPVALQIAVAHPERCLSMFIISQTCLIEPPDVCEGHRQVYDYWTSAFPTPDTMDMELAMEGGYGFSQFMFSNKMTNLAQALFNISFPLCQKHWGYHGKRNYRIATLDFLCNRPAQSRAALSRLRCPVQLVYGTDDVAYPREYTDEFVQTLEDAGVDVSLLVVPDAPHFAGVDYASHINPALHDFIMQNDDRKPPPVSGNVSSPWTELLRLNGWTPEGNIDADDDEFVITYPH</sequence>
<dbReference type="Pfam" id="PF00561">
    <property type="entry name" value="Abhydrolase_1"/>
    <property type="match status" value="1"/>
</dbReference>
<dbReference type="InterPro" id="IPR000073">
    <property type="entry name" value="AB_hydrolase_1"/>
</dbReference>
<evidence type="ECO:0000259" key="1">
    <source>
        <dbReference type="Pfam" id="PF00561"/>
    </source>
</evidence>
<name>A0AA38UEZ2_9AGAR</name>
<organism evidence="2 3">
    <name type="scientific">Lentinula raphanica</name>
    <dbReference type="NCBI Taxonomy" id="153919"/>
    <lineage>
        <taxon>Eukaryota</taxon>
        <taxon>Fungi</taxon>
        <taxon>Dikarya</taxon>
        <taxon>Basidiomycota</taxon>
        <taxon>Agaricomycotina</taxon>
        <taxon>Agaricomycetes</taxon>
        <taxon>Agaricomycetidae</taxon>
        <taxon>Agaricales</taxon>
        <taxon>Marasmiineae</taxon>
        <taxon>Omphalotaceae</taxon>
        <taxon>Lentinula</taxon>
    </lineage>
</organism>
<dbReference type="GO" id="GO:0016787">
    <property type="term" value="F:hydrolase activity"/>
    <property type="evidence" value="ECO:0007669"/>
    <property type="project" value="UniProtKB-KW"/>
</dbReference>
<dbReference type="PANTHER" id="PTHR43798">
    <property type="entry name" value="MONOACYLGLYCEROL LIPASE"/>
    <property type="match status" value="1"/>
</dbReference>
<dbReference type="InterPro" id="IPR029058">
    <property type="entry name" value="AB_hydrolase_fold"/>
</dbReference>
<dbReference type="AlphaFoldDB" id="A0AA38UEZ2"/>
<gene>
    <name evidence="2" type="ORF">F5878DRAFT_616974</name>
</gene>
<dbReference type="EMBL" id="MU806138">
    <property type="protein sequence ID" value="KAJ3839262.1"/>
    <property type="molecule type" value="Genomic_DNA"/>
</dbReference>
<keyword evidence="2" id="KW-0378">Hydrolase</keyword>
<reference evidence="2" key="1">
    <citation type="submission" date="2022-08" db="EMBL/GenBank/DDBJ databases">
        <authorList>
            <consortium name="DOE Joint Genome Institute"/>
            <person name="Min B."/>
            <person name="Riley R."/>
            <person name="Sierra-Patev S."/>
            <person name="Naranjo-Ortiz M."/>
            <person name="Looney B."/>
            <person name="Konkel Z."/>
            <person name="Slot J.C."/>
            <person name="Sakamoto Y."/>
            <person name="Steenwyk J.L."/>
            <person name="Rokas A."/>
            <person name="Carro J."/>
            <person name="Camarero S."/>
            <person name="Ferreira P."/>
            <person name="Molpeceres G."/>
            <person name="Ruiz-Duenas F.J."/>
            <person name="Serrano A."/>
            <person name="Henrissat B."/>
            <person name="Drula E."/>
            <person name="Hughes K.W."/>
            <person name="Mata J.L."/>
            <person name="Ishikawa N.K."/>
            <person name="Vargas-Isla R."/>
            <person name="Ushijima S."/>
            <person name="Smith C.A."/>
            <person name="Ahrendt S."/>
            <person name="Andreopoulos W."/>
            <person name="He G."/>
            <person name="Labutti K."/>
            <person name="Lipzen A."/>
            <person name="Ng V."/>
            <person name="Sandor L."/>
            <person name="Barry K."/>
            <person name="Martinez A.T."/>
            <person name="Xiao Y."/>
            <person name="Gibbons J.G."/>
            <person name="Terashima K."/>
            <person name="Hibbett D.S."/>
            <person name="Grigoriev I.V."/>
        </authorList>
    </citation>
    <scope>NUCLEOTIDE SEQUENCE</scope>
    <source>
        <strain evidence="2">TFB9207</strain>
    </source>
</reference>